<dbReference type="InterPro" id="IPR013658">
    <property type="entry name" value="SGL"/>
</dbReference>
<dbReference type="SUPFAM" id="SSF63829">
    <property type="entry name" value="Calcium-dependent phosphotriesterase"/>
    <property type="match status" value="1"/>
</dbReference>
<reference evidence="3 4" key="1">
    <citation type="submission" date="2023-07" db="EMBL/GenBank/DDBJ databases">
        <title>Genomic Encyclopedia of Type Strains, Phase IV (KMG-IV): sequencing the most valuable type-strain genomes for metagenomic binning, comparative biology and taxonomic classification.</title>
        <authorList>
            <person name="Goeker M."/>
        </authorList>
    </citation>
    <scope>NUCLEOTIDE SEQUENCE [LARGE SCALE GENOMIC DNA]</scope>
    <source>
        <strain evidence="3 4">DSM 22170</strain>
    </source>
</reference>
<evidence type="ECO:0000256" key="1">
    <source>
        <dbReference type="ARBA" id="ARBA00008853"/>
    </source>
</evidence>
<organism evidence="3 4">
    <name type="scientific">Paenibacillus hunanensis</name>
    <dbReference type="NCBI Taxonomy" id="539262"/>
    <lineage>
        <taxon>Bacteria</taxon>
        <taxon>Bacillati</taxon>
        <taxon>Bacillota</taxon>
        <taxon>Bacilli</taxon>
        <taxon>Bacillales</taxon>
        <taxon>Paenibacillaceae</taxon>
        <taxon>Paenibacillus</taxon>
    </lineage>
</organism>
<dbReference type="PANTHER" id="PTHR10907:SF47">
    <property type="entry name" value="REGUCALCIN"/>
    <property type="match status" value="1"/>
</dbReference>
<dbReference type="PANTHER" id="PTHR10907">
    <property type="entry name" value="REGUCALCIN"/>
    <property type="match status" value="1"/>
</dbReference>
<dbReference type="RefSeq" id="WP_188776588.1">
    <property type="nucleotide sequence ID" value="NZ_BMMB01000007.1"/>
</dbReference>
<accession>A0ABU1J0S8</accession>
<evidence type="ECO:0000259" key="2">
    <source>
        <dbReference type="Pfam" id="PF08450"/>
    </source>
</evidence>
<comment type="caution">
    <text evidence="3">The sequence shown here is derived from an EMBL/GenBank/DDBJ whole genome shotgun (WGS) entry which is preliminary data.</text>
</comment>
<dbReference type="InterPro" id="IPR011042">
    <property type="entry name" value="6-blade_b-propeller_TolB-like"/>
</dbReference>
<dbReference type="Pfam" id="PF08450">
    <property type="entry name" value="SGL"/>
    <property type="match status" value="1"/>
</dbReference>
<evidence type="ECO:0000313" key="4">
    <source>
        <dbReference type="Proteomes" id="UP001185028"/>
    </source>
</evidence>
<gene>
    <name evidence="3" type="ORF">JOC58_003010</name>
</gene>
<evidence type="ECO:0000313" key="3">
    <source>
        <dbReference type="EMBL" id="MDR6245111.1"/>
    </source>
</evidence>
<dbReference type="InterPro" id="IPR005511">
    <property type="entry name" value="SMP-30"/>
</dbReference>
<protein>
    <submittedName>
        <fullName evidence="3">Sugar lactone lactonase YvrE</fullName>
    </submittedName>
</protein>
<dbReference type="EMBL" id="JAVDQH010000012">
    <property type="protein sequence ID" value="MDR6245111.1"/>
    <property type="molecule type" value="Genomic_DNA"/>
</dbReference>
<feature type="domain" description="SMP-30/Gluconolactonase/LRE-like region" evidence="2">
    <location>
        <begin position="16"/>
        <end position="259"/>
    </location>
</feature>
<keyword evidence="4" id="KW-1185">Reference proteome</keyword>
<comment type="similarity">
    <text evidence="1">Belongs to the SMP-30/CGR1 family.</text>
</comment>
<sequence length="296" mass="32582">MKQYEAELVLDAKAKLGEGPSWDERTQELLWVDIEGFKLHRYNPATGEDQAIEVGEHIGAVVPYTEDEAIAALFSGFYRIHLQTGEKIAIHDPEEGRPGNRFNDGKCDPYGRFIAGTMSLSDEKKAGALYSMDTSGNVRLLLSEVSTSNGLAWSADRRLFYYIDTPTLTIRAFDYDIEDGSIGNARVITEVDDADGFPDGMTIDEEGMLWVARWGGRRVSRIDPATGEVIAEVQVAADNVTSCVFGGADLDELYITTARGEREPDDGTLDGGLFRVRLGVKGTRTVAYNLGQPVNW</sequence>
<proteinExistence type="inferred from homology"/>
<dbReference type="Gene3D" id="2.120.10.30">
    <property type="entry name" value="TolB, C-terminal domain"/>
    <property type="match status" value="1"/>
</dbReference>
<name>A0ABU1J0S8_9BACL</name>
<dbReference type="PRINTS" id="PR01790">
    <property type="entry name" value="SMP30FAMILY"/>
</dbReference>
<dbReference type="Proteomes" id="UP001185028">
    <property type="component" value="Unassembled WGS sequence"/>
</dbReference>